<dbReference type="EMBL" id="BQNB010019205">
    <property type="protein sequence ID" value="GJT82839.1"/>
    <property type="molecule type" value="Genomic_DNA"/>
</dbReference>
<dbReference type="GO" id="GO:0006508">
    <property type="term" value="P:proteolysis"/>
    <property type="evidence" value="ECO:0007669"/>
    <property type="project" value="UniProtKB-KW"/>
</dbReference>
<organism evidence="1 2">
    <name type="scientific">Tanacetum coccineum</name>
    <dbReference type="NCBI Taxonomy" id="301880"/>
    <lineage>
        <taxon>Eukaryota</taxon>
        <taxon>Viridiplantae</taxon>
        <taxon>Streptophyta</taxon>
        <taxon>Embryophyta</taxon>
        <taxon>Tracheophyta</taxon>
        <taxon>Spermatophyta</taxon>
        <taxon>Magnoliopsida</taxon>
        <taxon>eudicotyledons</taxon>
        <taxon>Gunneridae</taxon>
        <taxon>Pentapetalae</taxon>
        <taxon>asterids</taxon>
        <taxon>campanulids</taxon>
        <taxon>Asterales</taxon>
        <taxon>Asteraceae</taxon>
        <taxon>Asteroideae</taxon>
        <taxon>Anthemideae</taxon>
        <taxon>Anthemidinae</taxon>
        <taxon>Tanacetum</taxon>
    </lineage>
</organism>
<accession>A0ABQ5H4U5</accession>
<reference evidence="1" key="2">
    <citation type="submission" date="2022-01" db="EMBL/GenBank/DDBJ databases">
        <authorList>
            <person name="Yamashiro T."/>
            <person name="Shiraishi A."/>
            <person name="Satake H."/>
            <person name="Nakayama K."/>
        </authorList>
    </citation>
    <scope>NUCLEOTIDE SEQUENCE</scope>
</reference>
<name>A0ABQ5H4U5_9ASTR</name>
<keyword evidence="1" id="KW-0645">Protease</keyword>
<keyword evidence="1" id="KW-0378">Hydrolase</keyword>
<evidence type="ECO:0000313" key="2">
    <source>
        <dbReference type="Proteomes" id="UP001151760"/>
    </source>
</evidence>
<protein>
    <submittedName>
        <fullName evidence="1">Ulp1 protease family, C-terminal catalytic domain-containing protein</fullName>
    </submittedName>
</protein>
<dbReference type="Proteomes" id="UP001151760">
    <property type="component" value="Unassembled WGS sequence"/>
</dbReference>
<proteinExistence type="predicted"/>
<gene>
    <name evidence="1" type="ORF">Tco_1057181</name>
</gene>
<comment type="caution">
    <text evidence="1">The sequence shown here is derived from an EMBL/GenBank/DDBJ whole genome shotgun (WGS) entry which is preliminary data.</text>
</comment>
<keyword evidence="2" id="KW-1185">Reference proteome</keyword>
<reference evidence="1" key="1">
    <citation type="journal article" date="2022" name="Int. J. Mol. Sci.">
        <title>Draft Genome of Tanacetum Coccineum: Genomic Comparison of Closely Related Tanacetum-Family Plants.</title>
        <authorList>
            <person name="Yamashiro T."/>
            <person name="Shiraishi A."/>
            <person name="Nakayama K."/>
            <person name="Satake H."/>
        </authorList>
    </citation>
    <scope>NUCLEOTIDE SEQUENCE</scope>
</reference>
<dbReference type="GO" id="GO:0008233">
    <property type="term" value="F:peptidase activity"/>
    <property type="evidence" value="ECO:0007669"/>
    <property type="project" value="UniProtKB-KW"/>
</dbReference>
<evidence type="ECO:0000313" key="1">
    <source>
        <dbReference type="EMBL" id="GJT82839.1"/>
    </source>
</evidence>
<sequence length="496" mass="56119">MGRMSLVGFVRLENYFKGIFFLILGFNSDLKASLDPPWSDLELHLSRSVALQGGRVVGGSVCKKGDEGGVCLVTKYCSKQGGKEVGKVLGGDVVIDIYIDENYGLLYILGEKDYKDSVDGKVDFNSRDVGIAKDDKDVDTHGGYNGSEVEYGKNTDIWVDNDKSIGDNGKSIVPFDDLESNINVVLAQSPYKSFHNFDLVFFPMITTKGSHHFYLMCFNTKTAEIDIIDNLNNDVDDIGQRYGNLPIYLLKPDEGLYKEQKIDPSDSYKANSFDSVRSVELVNNDNIKKNGVDSKTKEYGTKTFFERKVILHKLLSKDEKKVVEFIWRTSNNESGADLIRRRRVLESNITAVLAQSPYKSFYNVDLVFFPMITTKRSHHFYLICFNMKTAEIDIIDNLNNDVDDIDCGVFVMRHMETYVGGGIFPNKLKDEGQGLELQLRMLGVKFLAKRIMFSINEKRLIVMKQADEYAKKHTKSSRIIKDENLIVSNDLLAITN</sequence>
<dbReference type="InterPro" id="IPR038765">
    <property type="entry name" value="Papain-like_cys_pep_sf"/>
</dbReference>
<dbReference type="SUPFAM" id="SSF54001">
    <property type="entry name" value="Cysteine proteinases"/>
    <property type="match status" value="1"/>
</dbReference>